<accession>A0A512L773</accession>
<name>A0A512L773_9PROT</name>
<dbReference type="AlphaFoldDB" id="A0A512L773"/>
<evidence type="ECO:0000259" key="1">
    <source>
        <dbReference type="PROSITE" id="PS51832"/>
    </source>
</evidence>
<dbReference type="EMBL" id="BKAD01000010">
    <property type="protein sequence ID" value="GEP30001.1"/>
    <property type="molecule type" value="Genomic_DNA"/>
</dbReference>
<keyword evidence="3" id="KW-1185">Reference proteome</keyword>
<dbReference type="Proteomes" id="UP000321337">
    <property type="component" value="Unassembled WGS sequence"/>
</dbReference>
<dbReference type="SUPFAM" id="SSF109604">
    <property type="entry name" value="HD-domain/PDEase-like"/>
    <property type="match status" value="2"/>
</dbReference>
<dbReference type="SMART" id="SM00471">
    <property type="entry name" value="HDc"/>
    <property type="match status" value="1"/>
</dbReference>
<dbReference type="InterPro" id="IPR052020">
    <property type="entry name" value="Cyclic_di-GMP/3'3'-cGAMP_PDE"/>
</dbReference>
<evidence type="ECO:0000313" key="3">
    <source>
        <dbReference type="Proteomes" id="UP000321337"/>
    </source>
</evidence>
<feature type="domain" description="HD-GYP" evidence="1">
    <location>
        <begin position="274"/>
        <end position="463"/>
    </location>
</feature>
<dbReference type="PANTHER" id="PTHR45228">
    <property type="entry name" value="CYCLIC DI-GMP PHOSPHODIESTERASE TM_0186-RELATED"/>
    <property type="match status" value="1"/>
</dbReference>
<dbReference type="InterPro" id="IPR003607">
    <property type="entry name" value="HD/PDEase_dom"/>
</dbReference>
<reference evidence="2 3" key="1">
    <citation type="submission" date="2019-07" db="EMBL/GenBank/DDBJ databases">
        <title>Whole genome shotgun sequence of Thiobacillus plumbophilus NBRC 107929.</title>
        <authorList>
            <person name="Hosoyama A."/>
            <person name="Uohara A."/>
            <person name="Ohji S."/>
            <person name="Ichikawa N."/>
        </authorList>
    </citation>
    <scope>NUCLEOTIDE SEQUENCE [LARGE SCALE GENOMIC DNA]</scope>
    <source>
        <strain evidence="2 3">NBRC 107929</strain>
    </source>
</reference>
<comment type="caution">
    <text evidence="2">The sequence shown here is derived from an EMBL/GenBank/DDBJ whole genome shotgun (WGS) entry which is preliminary data.</text>
</comment>
<keyword evidence="2" id="KW-0378">Hydrolase</keyword>
<sequence>MPQLSVMDFIDEHQSTTIEQISLSTIIGSLSYALDLTEGLPAGHSLRSCWIGMHVGQRMGMNCRELSHLYYTILLKDAGCSSNAARLFELYGADERLIKRDFKQVDSDSLMHLGRFVLAHAGVGKSLHERVTRIMNLAQNGDEFATELVATRCERGAGIARQLGFDDEVAAGIRCLDEHWNGNGKPARLQGPLIPLNARIALLSQVVDVFHCAGGMPLAREEVGKRAGSWFDPDVVNAFSEVEKQPGFWKGLTDDGLQQKVSLLEPESRVIRIDECRLDTIAEAFAQVVDAKSPYTYGHSSRVAAYTETVAKAMDIPRTRQRWLRRGALLHDIGKLGVSNAVLDKPGKLDENEWEQIKSHAAHSEQILARMSIFSELSFVAAAHHERLDGKGYPRGLSAERIPLETRIITVADIFDAITADRPYRGPIAVPEAIAIMEKERGTAIDGDCLDALKRSLPELAFR</sequence>
<dbReference type="NCBIfam" id="TIGR00277">
    <property type="entry name" value="HDIG"/>
    <property type="match status" value="1"/>
</dbReference>
<organism evidence="2 3">
    <name type="scientific">Sulfuriferula plumbiphila</name>
    <dbReference type="NCBI Taxonomy" id="171865"/>
    <lineage>
        <taxon>Bacteria</taxon>
        <taxon>Pseudomonadati</taxon>
        <taxon>Pseudomonadota</taxon>
        <taxon>Betaproteobacteria</taxon>
        <taxon>Nitrosomonadales</taxon>
        <taxon>Sulfuricellaceae</taxon>
        <taxon>Sulfuriferula</taxon>
    </lineage>
</organism>
<evidence type="ECO:0000313" key="2">
    <source>
        <dbReference type="EMBL" id="GEP30001.1"/>
    </source>
</evidence>
<dbReference type="CDD" id="cd00077">
    <property type="entry name" value="HDc"/>
    <property type="match status" value="1"/>
</dbReference>
<dbReference type="PANTHER" id="PTHR45228:SF5">
    <property type="entry name" value="CYCLIC DI-GMP PHOSPHODIESTERASE VC_1348-RELATED"/>
    <property type="match status" value="1"/>
</dbReference>
<proteinExistence type="predicted"/>
<dbReference type="PROSITE" id="PS51832">
    <property type="entry name" value="HD_GYP"/>
    <property type="match status" value="1"/>
</dbReference>
<dbReference type="InterPro" id="IPR006675">
    <property type="entry name" value="HDIG_dom"/>
</dbReference>
<dbReference type="InterPro" id="IPR037522">
    <property type="entry name" value="HD_GYP_dom"/>
</dbReference>
<gene>
    <name evidence="2" type="ORF">TPL01_11390</name>
</gene>
<dbReference type="Gene3D" id="1.10.3210.10">
    <property type="entry name" value="Hypothetical protein af1432"/>
    <property type="match status" value="2"/>
</dbReference>
<dbReference type="Pfam" id="PF13487">
    <property type="entry name" value="HD_5"/>
    <property type="match status" value="1"/>
</dbReference>
<dbReference type="GO" id="GO:0008081">
    <property type="term" value="F:phosphoric diester hydrolase activity"/>
    <property type="evidence" value="ECO:0007669"/>
    <property type="project" value="UniProtKB-ARBA"/>
</dbReference>
<protein>
    <submittedName>
        <fullName evidence="2">Metal-dependent phosphohydrolase</fullName>
    </submittedName>
</protein>